<name>A0AAN8DFQ4_CHAGU</name>
<keyword evidence="3" id="KW-1185">Reference proteome</keyword>
<protein>
    <recommendedName>
        <fullName evidence="4">Secreted protein</fullName>
    </recommendedName>
</protein>
<feature type="signal peptide" evidence="1">
    <location>
        <begin position="1"/>
        <end position="19"/>
    </location>
</feature>
<evidence type="ECO:0000256" key="1">
    <source>
        <dbReference type="SAM" id="SignalP"/>
    </source>
</evidence>
<dbReference type="Proteomes" id="UP001331515">
    <property type="component" value="Unassembled WGS sequence"/>
</dbReference>
<reference evidence="2 3" key="1">
    <citation type="journal article" date="2023" name="Mol. Biol. Evol.">
        <title>Genomics of Secondarily Temperate Adaptation in the Only Non-Antarctic Icefish.</title>
        <authorList>
            <person name="Rivera-Colon A.G."/>
            <person name="Rayamajhi N."/>
            <person name="Minhas B.F."/>
            <person name="Madrigal G."/>
            <person name="Bilyk K.T."/>
            <person name="Yoon V."/>
            <person name="Hune M."/>
            <person name="Gregory S."/>
            <person name="Cheng C.H.C."/>
            <person name="Catchen J.M."/>
        </authorList>
    </citation>
    <scope>NUCLEOTIDE SEQUENCE [LARGE SCALE GENOMIC DNA]</scope>
    <source>
        <tissue evidence="2">White muscle</tissue>
    </source>
</reference>
<dbReference type="AlphaFoldDB" id="A0AAN8DFQ4"/>
<proteinExistence type="predicted"/>
<evidence type="ECO:0000313" key="2">
    <source>
        <dbReference type="EMBL" id="KAK5921377.1"/>
    </source>
</evidence>
<gene>
    <name evidence="2" type="ORF">CgunFtcFv8_025086</name>
</gene>
<evidence type="ECO:0008006" key="4">
    <source>
        <dbReference type="Google" id="ProtNLM"/>
    </source>
</evidence>
<comment type="caution">
    <text evidence="2">The sequence shown here is derived from an EMBL/GenBank/DDBJ whole genome shotgun (WGS) entry which is preliminary data.</text>
</comment>
<organism evidence="2 3">
    <name type="scientific">Champsocephalus gunnari</name>
    <name type="common">Mackerel icefish</name>
    <dbReference type="NCBI Taxonomy" id="52237"/>
    <lineage>
        <taxon>Eukaryota</taxon>
        <taxon>Metazoa</taxon>
        <taxon>Chordata</taxon>
        <taxon>Craniata</taxon>
        <taxon>Vertebrata</taxon>
        <taxon>Euteleostomi</taxon>
        <taxon>Actinopterygii</taxon>
        <taxon>Neopterygii</taxon>
        <taxon>Teleostei</taxon>
        <taxon>Neoteleostei</taxon>
        <taxon>Acanthomorphata</taxon>
        <taxon>Eupercaria</taxon>
        <taxon>Perciformes</taxon>
        <taxon>Notothenioidei</taxon>
        <taxon>Channichthyidae</taxon>
        <taxon>Champsocephalus</taxon>
    </lineage>
</organism>
<keyword evidence="1" id="KW-0732">Signal</keyword>
<accession>A0AAN8DFQ4</accession>
<feature type="chain" id="PRO_5042884195" description="Secreted protein" evidence="1">
    <location>
        <begin position="20"/>
        <end position="141"/>
    </location>
</feature>
<evidence type="ECO:0000313" key="3">
    <source>
        <dbReference type="Proteomes" id="UP001331515"/>
    </source>
</evidence>
<sequence length="141" mass="14889">MDLSLFIFLFGRLCANVGSEGEAHEAEEAAPVLKPNPMSSHSACSSREFCMTCAAPRDKGRIGCCCPHGGAGSVVGEGWGGCYEEVGGNGWRVGVRLWGKGRRVDTLRPLCACVGESHHPAPLPPSDSDLFVGFILKTPSL</sequence>
<dbReference type="EMBL" id="JAURVH010001523">
    <property type="protein sequence ID" value="KAK5921377.1"/>
    <property type="molecule type" value="Genomic_DNA"/>
</dbReference>